<evidence type="ECO:0000256" key="7">
    <source>
        <dbReference type="ARBA" id="ARBA00023136"/>
    </source>
</evidence>
<dbReference type="SMART" id="SM00303">
    <property type="entry name" value="GPS"/>
    <property type="match status" value="1"/>
</dbReference>
<dbReference type="PRINTS" id="PR01433">
    <property type="entry name" value="POLYCYSTIN2"/>
</dbReference>
<feature type="domain" description="PLAT" evidence="14">
    <location>
        <begin position="959"/>
        <end position="1076"/>
    </location>
</feature>
<evidence type="ECO:0000256" key="10">
    <source>
        <dbReference type="PIRSR" id="PIRSR603915-2"/>
    </source>
</evidence>
<gene>
    <name evidence="16" type="primary">LOC116303236</name>
</gene>
<dbReference type="InterPro" id="IPR000203">
    <property type="entry name" value="GPS"/>
</dbReference>
<feature type="transmembrane region" description="Helical" evidence="13">
    <location>
        <begin position="1246"/>
        <end position="1269"/>
    </location>
</feature>
<dbReference type="Gene3D" id="2.60.220.50">
    <property type="match status" value="1"/>
</dbReference>
<dbReference type="InterPro" id="IPR051223">
    <property type="entry name" value="Polycystin"/>
</dbReference>
<dbReference type="GO" id="GO:0005262">
    <property type="term" value="F:calcium channel activity"/>
    <property type="evidence" value="ECO:0007669"/>
    <property type="project" value="TreeGrafter"/>
</dbReference>
<organism evidence="15 16">
    <name type="scientific">Actinia tenebrosa</name>
    <name type="common">Australian red waratah sea anemone</name>
    <dbReference type="NCBI Taxonomy" id="6105"/>
    <lineage>
        <taxon>Eukaryota</taxon>
        <taxon>Metazoa</taxon>
        <taxon>Cnidaria</taxon>
        <taxon>Anthozoa</taxon>
        <taxon>Hexacorallia</taxon>
        <taxon>Actiniaria</taxon>
        <taxon>Actiniidae</taxon>
        <taxon>Actinia</taxon>
    </lineage>
</organism>
<dbReference type="Pfam" id="PF20519">
    <property type="entry name" value="Polycystin_dom"/>
    <property type="match status" value="1"/>
</dbReference>
<keyword evidence="7 13" id="KW-0472">Membrane</keyword>
<feature type="transmembrane region" description="Helical" evidence="13">
    <location>
        <begin position="1759"/>
        <end position="1786"/>
    </location>
</feature>
<feature type="transmembrane region" description="Helical" evidence="13">
    <location>
        <begin position="916"/>
        <end position="934"/>
    </location>
</feature>
<feature type="transmembrane region" description="Helical" evidence="13">
    <location>
        <begin position="1671"/>
        <end position="1693"/>
    </location>
</feature>
<dbReference type="Gene3D" id="2.60.60.20">
    <property type="entry name" value="PLAT/LH2 domain"/>
    <property type="match status" value="1"/>
</dbReference>
<dbReference type="GeneID" id="116303236"/>
<feature type="transmembrane region" description="Helical" evidence="13">
    <location>
        <begin position="1713"/>
        <end position="1738"/>
    </location>
</feature>
<evidence type="ECO:0000256" key="4">
    <source>
        <dbReference type="ARBA" id="ARBA00022729"/>
    </source>
</evidence>
<keyword evidence="3 13" id="KW-0812">Transmembrane</keyword>
<dbReference type="Pfam" id="PF02010">
    <property type="entry name" value="REJ"/>
    <property type="match status" value="1"/>
</dbReference>
<keyword evidence="15" id="KW-1185">Reference proteome</keyword>
<dbReference type="InterPro" id="IPR046791">
    <property type="entry name" value="Polycystin_dom"/>
</dbReference>
<feature type="transmembrane region" description="Helical" evidence="13">
    <location>
        <begin position="1627"/>
        <end position="1651"/>
    </location>
</feature>
<evidence type="ECO:0000256" key="6">
    <source>
        <dbReference type="ARBA" id="ARBA00022989"/>
    </source>
</evidence>
<protein>
    <submittedName>
        <fullName evidence="16">Polycystic kidney disease protein 1-like 2</fullName>
    </submittedName>
</protein>
<keyword evidence="5" id="KW-0430">Lectin</keyword>
<reference evidence="16" key="1">
    <citation type="submission" date="2025-08" db="UniProtKB">
        <authorList>
            <consortium name="RefSeq"/>
        </authorList>
    </citation>
    <scope>IDENTIFICATION</scope>
    <source>
        <tissue evidence="16">Tentacle</tissue>
    </source>
</reference>
<dbReference type="FunFam" id="1.10.287.70:FF:000086">
    <property type="entry name" value="Polycystic kidney disease 2"/>
    <property type="match status" value="1"/>
</dbReference>
<feature type="region of interest" description="Disordered" evidence="12">
    <location>
        <begin position="1195"/>
        <end position="1234"/>
    </location>
</feature>
<keyword evidence="4" id="KW-0732">Signal</keyword>
<proteinExistence type="inferred from homology"/>
<dbReference type="PROSITE" id="PS50095">
    <property type="entry name" value="PLAT"/>
    <property type="match status" value="1"/>
</dbReference>
<accession>A0A6P8IP29</accession>
<name>A0A6P8IP29_ACTTE</name>
<dbReference type="InterPro" id="IPR046338">
    <property type="entry name" value="GAIN_dom_sf"/>
</dbReference>
<evidence type="ECO:0000256" key="11">
    <source>
        <dbReference type="PROSITE-ProRule" id="PRU00152"/>
    </source>
</evidence>
<feature type="transmembrane region" description="Helical" evidence="13">
    <location>
        <begin position="1821"/>
        <end position="1843"/>
    </location>
</feature>
<evidence type="ECO:0000256" key="3">
    <source>
        <dbReference type="ARBA" id="ARBA00022692"/>
    </source>
</evidence>
<dbReference type="InterPro" id="IPR003915">
    <property type="entry name" value="PKD_2"/>
</dbReference>
<feature type="compositionally biased region" description="Basic and acidic residues" evidence="12">
    <location>
        <begin position="1195"/>
        <end position="1213"/>
    </location>
</feature>
<evidence type="ECO:0000256" key="8">
    <source>
        <dbReference type="ARBA" id="ARBA00023157"/>
    </source>
</evidence>
<evidence type="ECO:0000313" key="16">
    <source>
        <dbReference type="RefSeq" id="XP_031568597.1"/>
    </source>
</evidence>
<feature type="transmembrane region" description="Helical" evidence="13">
    <location>
        <begin position="1122"/>
        <end position="1140"/>
    </location>
</feature>
<dbReference type="InterPro" id="IPR036392">
    <property type="entry name" value="PLAT/LH2_dom_sf"/>
</dbReference>
<sequence>MSHVRNETREHDLIITTNNVIDCIASRETIFNWNVYLHHGSGVPDTLLEHPLWKLNTSKLIIPKRTLPIGIIRIEFVLRMVHSIVRGVLGRADGFITISPSPAKVFIPGGERRSEDKNGLKTIGADFVDFDAPPGNITNVTWVWFVKKDNESLPFIGITNLTNLQSVVQVDGCFGYGTGLLPFSLSSFEYNSSLITTRQTCHLEVIATKAQRIAKKQQQIEFYPVFPLPKLLMVCKLNCDKVNPVEIVSYEGLSLNMDYTELNFEWQLWSEGNMIDLNGKTLSSHLSRNLVLASGILEGGKYYKLILFAWKKGDKENKGFMETLFKTNDFPRGGECAINPSIGYAVKTPFRLNCAGWIDEDLPITYRVTIDFEIERFMFSGRELNQPIYLPYHHSHNTSSLNLKVYIIDRYGNYNVTTVSVEIHTFEDPMESINKVLKPNGPLLNEILGGNTQTASQLLSSVASVLIHSATEAGNDTDRLKNIAERLEYFIDIAAQIPSQLPEDVLAIAESLVELTAKPDLLSHNTLGQATVVFDKMLNVLLETKNYANVELIEMASMNILGGIGSIMMSSSMHLSKSMSSDSSATGFSTAEAKRITSSLLSSMDKIFNLLRDNLLVGQNYTMLDTPYLALLTGIKSVGELNTTPLGLKDSSFKLPDMQSELNLSSQFQTIVEMFSSKSNPFLWTPTSNAVATDVISLDLGSQSGESLKVGNLTQKIQVVIKNHISESKADTLRVYSSQGHDVSTHRMNVTTNDSSIHGSVHPINCSVPLTLTIRRNEYDCSKDYDYNWTLPRNDILVEIDPYSFFISNVELNRTAAGVYYICVKPMLDGYVRENCSGHLNYTISTFSGSCRYWDGEDDAWKGDGCEVDEHTSPAATYCICDHLTSFGGGMFVAPNPIDFGKALAGFSDLASNPTVFAVIISIFALYLIAVIFARRADLKDIRKAEVTKLPGNDQRDTFSYEITVYTGLNQNAGTTAEVYLRLIGSLGDSEPRLLKDPEVPRFKRGAIDKFLLTSPQSLGSLKEIHIWHNNAGKSPGWFFFRMQVRDCQTQRKWWFVGNRWLAVDEDDGMVERRIKTATRSELTQFNILFINATRRNLFDGHLWLSVYTRPVQSTFTRVQRLSCCLSLLFSTMLSNAMFFEIGGGAQDTTIKLGPIQLSWSLIIIGIQSSIVVMPVNVLLVTIFRKLAPKKQKSKEYKEDAQREPSNVEKGLESEQDEKEEMEEHKDNTKEDSSNTKKKTLLFPYWCIYIAYILCFISCVTCAFFTLLYGFTFGKEKSEKWLSVMAISFFQSVVVIQPFKVFLLGLFFALIIKDPNKEEEDLDADYEQGEESFKDSSLTKENYAKKMALYSKPLKKQQLERARALRLKEKQMLAIIREIVLHFLVVIIVLFVGHGSHDNKSFSYSKRAIDILTDGIPAFTQVHNDHNFWDWTITQLIPNLYPVDDLIGYPYMDIMHNKKTSNMVGVGRLRQLRNKKHTCKVPLIFTGKFEDCTEDYSWSNEETNNFIPGWRPLTNTSLIIEEIKKTPWDYTSAWEIKSFPYFGKMTTYQGGGYIMELGPTNDTAFQTVHELSRNNWIDQYTRAIFTEINIYNVDVNLLCVITLLYEFLPSGNGIPSINVQTIKLYRYLSSVAKAVMGFEVIFIFLVFYWIYRDCKKIAREGKQYWKGFWNVFDSLVTSLSICSVGIYIARLVFINKAINQFHYDRHKYVSFQYVVLLNEVLNFLTACVVMLCSLKFLRLLRFNRKISMLSDTLRYASKMILSFFVMIFIVIFAFCSMTNLIFGSVLEEYRTLIRSMVSLFSMMMGDFHFQDLNDAHRIIGPIMFFFFMVIVQFILVNMFIGILSDSFNMVRTDAAAQSNEYEIVDFMVRKMSSLIGLSNVAIKPDYTWPKTSLEIQVETIDEKTDVIMEYMRNFSDEDLRTALWFESSKFTDKKDKIILFALGMQTRDFENDDLFDVIPVLLTKLDKINKEDLLKMSKKDNLSVMDLSSKYNSHNSLYLSSVAFDIPDNDDSSSMSDGDSDDEDDQSFSEIHVEKRGDKLQEDCKSEENGRSDSQERRKSILKKASF</sequence>
<dbReference type="PANTHER" id="PTHR10877:SF150">
    <property type="entry name" value="REJ DOMAIN-CONTAINING PROTEIN"/>
    <property type="match status" value="1"/>
</dbReference>
<evidence type="ECO:0000256" key="5">
    <source>
        <dbReference type="ARBA" id="ARBA00022734"/>
    </source>
</evidence>
<evidence type="ECO:0000256" key="9">
    <source>
        <dbReference type="ARBA" id="ARBA00023180"/>
    </source>
</evidence>
<comment type="caution">
    <text evidence="11">Lacks conserved residue(s) required for the propagation of feature annotation.</text>
</comment>
<evidence type="ECO:0000259" key="14">
    <source>
        <dbReference type="PROSITE" id="PS50095"/>
    </source>
</evidence>
<keyword evidence="6 13" id="KW-1133">Transmembrane helix</keyword>
<dbReference type="InterPro" id="IPR001024">
    <property type="entry name" value="PLAT/LH2_dom"/>
</dbReference>
<dbReference type="Pfam" id="PF08016">
    <property type="entry name" value="PKD_channel"/>
    <property type="match status" value="1"/>
</dbReference>
<feature type="disulfide bond" evidence="10">
    <location>
        <begin position="1479"/>
        <end position="1492"/>
    </location>
</feature>
<comment type="subcellular location">
    <subcellularLocation>
        <location evidence="1">Membrane</location>
        <topology evidence="1">Multi-pass membrane protein</topology>
    </subcellularLocation>
</comment>
<evidence type="ECO:0000256" key="13">
    <source>
        <dbReference type="SAM" id="Phobius"/>
    </source>
</evidence>
<dbReference type="GO" id="GO:0030246">
    <property type="term" value="F:carbohydrate binding"/>
    <property type="evidence" value="ECO:0007669"/>
    <property type="project" value="UniProtKB-KW"/>
</dbReference>
<dbReference type="SUPFAM" id="SSF49723">
    <property type="entry name" value="Lipase/lipooxygenase domain (PLAT/LH2 domain)"/>
    <property type="match status" value="1"/>
</dbReference>
<dbReference type="InterPro" id="IPR002859">
    <property type="entry name" value="PKD/REJ-like"/>
</dbReference>
<feature type="compositionally biased region" description="Basic and acidic residues" evidence="12">
    <location>
        <begin position="1222"/>
        <end position="1234"/>
    </location>
</feature>
<feature type="transmembrane region" description="Helical" evidence="13">
    <location>
        <begin position="1373"/>
        <end position="1393"/>
    </location>
</feature>
<feature type="compositionally biased region" description="Basic and acidic residues" evidence="12">
    <location>
        <begin position="2031"/>
        <end position="2059"/>
    </location>
</feature>
<evidence type="ECO:0000256" key="2">
    <source>
        <dbReference type="ARBA" id="ARBA00007200"/>
    </source>
</evidence>
<evidence type="ECO:0000313" key="15">
    <source>
        <dbReference type="Proteomes" id="UP000515163"/>
    </source>
</evidence>
<feature type="compositionally biased region" description="Acidic residues" evidence="12">
    <location>
        <begin position="2018"/>
        <end position="2027"/>
    </location>
</feature>
<feature type="transmembrane region" description="Helical" evidence="13">
    <location>
        <begin position="1289"/>
        <end position="1312"/>
    </location>
</feature>
<dbReference type="Proteomes" id="UP000515163">
    <property type="component" value="Unplaced"/>
</dbReference>
<feature type="region of interest" description="Disordered" evidence="12">
    <location>
        <begin position="2009"/>
        <end position="2067"/>
    </location>
</feature>
<evidence type="ECO:0000256" key="1">
    <source>
        <dbReference type="ARBA" id="ARBA00004141"/>
    </source>
</evidence>
<dbReference type="Gene3D" id="1.10.287.70">
    <property type="match status" value="1"/>
</dbReference>
<evidence type="ECO:0000256" key="12">
    <source>
        <dbReference type="SAM" id="MobiDB-lite"/>
    </source>
</evidence>
<dbReference type="SMART" id="SM00308">
    <property type="entry name" value="LH2"/>
    <property type="match status" value="1"/>
</dbReference>
<dbReference type="GO" id="GO:0016020">
    <property type="term" value="C:membrane"/>
    <property type="evidence" value="ECO:0007669"/>
    <property type="project" value="UniProtKB-SubCell"/>
</dbReference>
<dbReference type="FunFam" id="2.60.60.20:FF:000008">
    <property type="entry name" value="Polycystic kidney disease 1-like 2, isoform CRA_a"/>
    <property type="match status" value="1"/>
</dbReference>
<dbReference type="OrthoDB" id="5968249at2759"/>
<comment type="similarity">
    <text evidence="2">Belongs to the polycystin family.</text>
</comment>
<keyword evidence="9" id="KW-0325">Glycoprotein</keyword>
<feature type="transmembrane region" description="Helical" evidence="13">
    <location>
        <begin position="1160"/>
        <end position="1184"/>
    </location>
</feature>
<dbReference type="InParanoid" id="A0A6P8IP29"/>
<dbReference type="InterPro" id="IPR013122">
    <property type="entry name" value="PKD1_2_channel"/>
</dbReference>
<dbReference type="PANTHER" id="PTHR10877">
    <property type="entry name" value="POLYCYSTIN FAMILY MEMBER"/>
    <property type="match status" value="1"/>
</dbReference>
<dbReference type="RefSeq" id="XP_031568597.1">
    <property type="nucleotide sequence ID" value="XM_031712737.1"/>
</dbReference>
<dbReference type="GO" id="GO:0050982">
    <property type="term" value="P:detection of mechanical stimulus"/>
    <property type="evidence" value="ECO:0007669"/>
    <property type="project" value="TreeGrafter"/>
</dbReference>
<dbReference type="Pfam" id="PF01477">
    <property type="entry name" value="PLAT"/>
    <property type="match status" value="1"/>
</dbReference>
<dbReference type="Pfam" id="PF01825">
    <property type="entry name" value="GPS"/>
    <property type="match status" value="1"/>
</dbReference>
<dbReference type="GO" id="GO:0005509">
    <property type="term" value="F:calcium ion binding"/>
    <property type="evidence" value="ECO:0007669"/>
    <property type="project" value="InterPro"/>
</dbReference>
<dbReference type="KEGG" id="aten:116303236"/>
<keyword evidence="8" id="KW-1015">Disulfide bond</keyword>